<proteinExistence type="predicted"/>
<gene>
    <name evidence="2" type="ORF">LCGC14_0491080</name>
</gene>
<evidence type="ECO:0000256" key="1">
    <source>
        <dbReference type="SAM" id="MobiDB-lite"/>
    </source>
</evidence>
<comment type="caution">
    <text evidence="2">The sequence shown here is derived from an EMBL/GenBank/DDBJ whole genome shotgun (WGS) entry which is preliminary data.</text>
</comment>
<dbReference type="AlphaFoldDB" id="A0A0F9S6J5"/>
<dbReference type="EMBL" id="LAZR01000553">
    <property type="protein sequence ID" value="KKN64495.1"/>
    <property type="molecule type" value="Genomic_DNA"/>
</dbReference>
<feature type="compositionally biased region" description="Basic and acidic residues" evidence="1">
    <location>
        <begin position="26"/>
        <end position="37"/>
    </location>
</feature>
<protein>
    <submittedName>
        <fullName evidence="2">Uncharacterized protein</fullName>
    </submittedName>
</protein>
<evidence type="ECO:0000313" key="2">
    <source>
        <dbReference type="EMBL" id="KKN64495.1"/>
    </source>
</evidence>
<name>A0A0F9S6J5_9ZZZZ</name>
<feature type="region of interest" description="Disordered" evidence="1">
    <location>
        <begin position="18"/>
        <end position="74"/>
    </location>
</feature>
<accession>A0A0F9S6J5</accession>
<organism evidence="2">
    <name type="scientific">marine sediment metagenome</name>
    <dbReference type="NCBI Taxonomy" id="412755"/>
    <lineage>
        <taxon>unclassified sequences</taxon>
        <taxon>metagenomes</taxon>
        <taxon>ecological metagenomes</taxon>
    </lineage>
</organism>
<reference evidence="2" key="1">
    <citation type="journal article" date="2015" name="Nature">
        <title>Complex archaea that bridge the gap between prokaryotes and eukaryotes.</title>
        <authorList>
            <person name="Spang A."/>
            <person name="Saw J.H."/>
            <person name="Jorgensen S.L."/>
            <person name="Zaremba-Niedzwiedzka K."/>
            <person name="Martijn J."/>
            <person name="Lind A.E."/>
            <person name="van Eijk R."/>
            <person name="Schleper C."/>
            <person name="Guy L."/>
            <person name="Ettema T.J."/>
        </authorList>
    </citation>
    <scope>NUCLEOTIDE SEQUENCE</scope>
</reference>
<sequence length="140" mass="15261">MTKFDPPNFIIKKGYEDQDLGLKGGPVKEDTRSWREKAGKRRSFGSPSGGWPEFDKGGNVVKRRTDPAPVESKTPKGYAYVCFLCADEAGMADEFNIMQSALLLGTCDVCGKENVSRMGTEAARYQALLDQIGIDSGDTA</sequence>